<evidence type="ECO:0000313" key="1">
    <source>
        <dbReference type="EMBL" id="KAJ7304627.1"/>
    </source>
</evidence>
<accession>A0AAD6Z340</accession>
<comment type="caution">
    <text evidence="1">The sequence shown here is derived from an EMBL/GenBank/DDBJ whole genome shotgun (WGS) entry which is preliminary data.</text>
</comment>
<organism evidence="1 2">
    <name type="scientific">Mycena albidolilacea</name>
    <dbReference type="NCBI Taxonomy" id="1033008"/>
    <lineage>
        <taxon>Eukaryota</taxon>
        <taxon>Fungi</taxon>
        <taxon>Dikarya</taxon>
        <taxon>Basidiomycota</taxon>
        <taxon>Agaricomycotina</taxon>
        <taxon>Agaricomycetes</taxon>
        <taxon>Agaricomycetidae</taxon>
        <taxon>Agaricales</taxon>
        <taxon>Marasmiineae</taxon>
        <taxon>Mycenaceae</taxon>
        <taxon>Mycena</taxon>
    </lineage>
</organism>
<dbReference type="AlphaFoldDB" id="A0AAD6Z340"/>
<name>A0AAD6Z340_9AGAR</name>
<protein>
    <submittedName>
        <fullName evidence="1">Uncharacterized protein</fullName>
    </submittedName>
</protein>
<gene>
    <name evidence="1" type="ORF">DFH08DRAFT_1089185</name>
</gene>
<dbReference type="Proteomes" id="UP001218218">
    <property type="component" value="Unassembled WGS sequence"/>
</dbReference>
<proteinExistence type="predicted"/>
<dbReference type="EMBL" id="JARIHO010000100">
    <property type="protein sequence ID" value="KAJ7304627.1"/>
    <property type="molecule type" value="Genomic_DNA"/>
</dbReference>
<evidence type="ECO:0000313" key="2">
    <source>
        <dbReference type="Proteomes" id="UP001218218"/>
    </source>
</evidence>
<reference evidence="1" key="1">
    <citation type="submission" date="2023-03" db="EMBL/GenBank/DDBJ databases">
        <title>Massive genome expansion in bonnet fungi (Mycena s.s.) driven by repeated elements and novel gene families across ecological guilds.</title>
        <authorList>
            <consortium name="Lawrence Berkeley National Laboratory"/>
            <person name="Harder C.B."/>
            <person name="Miyauchi S."/>
            <person name="Viragh M."/>
            <person name="Kuo A."/>
            <person name="Thoen E."/>
            <person name="Andreopoulos B."/>
            <person name="Lu D."/>
            <person name="Skrede I."/>
            <person name="Drula E."/>
            <person name="Henrissat B."/>
            <person name="Morin E."/>
            <person name="Kohler A."/>
            <person name="Barry K."/>
            <person name="LaButti K."/>
            <person name="Morin E."/>
            <person name="Salamov A."/>
            <person name="Lipzen A."/>
            <person name="Mereny Z."/>
            <person name="Hegedus B."/>
            <person name="Baldrian P."/>
            <person name="Stursova M."/>
            <person name="Weitz H."/>
            <person name="Taylor A."/>
            <person name="Grigoriev I.V."/>
            <person name="Nagy L.G."/>
            <person name="Martin F."/>
            <person name="Kauserud H."/>
        </authorList>
    </citation>
    <scope>NUCLEOTIDE SEQUENCE</scope>
    <source>
        <strain evidence="1">CBHHK002</strain>
    </source>
</reference>
<keyword evidence="2" id="KW-1185">Reference proteome</keyword>
<sequence length="288" mass="32656">MDNAHPSVPLELERIVFELAAELYPETMPSLLLVAARVLEWIEPLRYRTFTLTGTASVCPQLRFLKQAVKSKPPQFIHDNVWYLCAADDFFGDSLADILPVCTGLRSLVIFHVHPRMLTQLEATRPRRLSAPIQDFFLKDRVSFDLTFPVFSSLTHLDVFDGLDLDLWSNWSGLALLPLLTHLAFLALEDAVVANILAILCPKLLVLVSMYSDEKNHLRFLSDGVDRDDSDPRFVSMVLSSEAYALDWQIGIRGGMDFWARADAFVAKKRRGEIEPKSRHWIEDGDGI</sequence>